<feature type="DNA-binding region" description="OmpR/PhoB-type" evidence="13">
    <location>
        <begin position="124"/>
        <end position="222"/>
    </location>
</feature>
<dbReference type="SUPFAM" id="SSF52172">
    <property type="entry name" value="CheY-like"/>
    <property type="match status" value="1"/>
</dbReference>
<dbReference type="CDD" id="cd00383">
    <property type="entry name" value="trans_reg_C"/>
    <property type="match status" value="1"/>
</dbReference>
<keyword evidence="3 12" id="KW-0597">Phosphoprotein</keyword>
<evidence type="ECO:0000259" key="15">
    <source>
        <dbReference type="PROSITE" id="PS51755"/>
    </source>
</evidence>
<dbReference type="SMART" id="SM00862">
    <property type="entry name" value="Trans_reg_C"/>
    <property type="match status" value="1"/>
</dbReference>
<feature type="domain" description="Response regulatory" evidence="14">
    <location>
        <begin position="3"/>
        <end position="116"/>
    </location>
</feature>
<dbReference type="InterPro" id="IPR011006">
    <property type="entry name" value="CheY-like_superfamily"/>
</dbReference>
<evidence type="ECO:0000256" key="11">
    <source>
        <dbReference type="ARBA" id="ARBA00039976"/>
    </source>
</evidence>
<keyword evidence="7 13" id="KW-0238">DNA-binding</keyword>
<dbReference type="AlphaFoldDB" id="A0A7X0SM50"/>
<dbReference type="InterPro" id="IPR001867">
    <property type="entry name" value="OmpR/PhoB-type_DNA-bd"/>
</dbReference>
<evidence type="ECO:0000256" key="6">
    <source>
        <dbReference type="ARBA" id="ARBA00023026"/>
    </source>
</evidence>
<dbReference type="InterPro" id="IPR001789">
    <property type="entry name" value="Sig_transdc_resp-reg_receiver"/>
</dbReference>
<keyword evidence="17" id="KW-1185">Reference proteome</keyword>
<dbReference type="GO" id="GO:0000976">
    <property type="term" value="F:transcription cis-regulatory region binding"/>
    <property type="evidence" value="ECO:0007669"/>
    <property type="project" value="TreeGrafter"/>
</dbReference>
<gene>
    <name evidence="16" type="ORF">H7C18_05145</name>
</gene>
<dbReference type="PROSITE" id="PS51755">
    <property type="entry name" value="OMPR_PHOB"/>
    <property type="match status" value="1"/>
</dbReference>
<dbReference type="PANTHER" id="PTHR48111:SF49">
    <property type="entry name" value="HEME RESPONSE REGULATOR HSSR"/>
    <property type="match status" value="1"/>
</dbReference>
<sequence>MARVLVVDDDPHIRELVALFLQREGFEAQEAADGVEALKLLESVQVDLVVLDVMMPNMDGWELCSQLREHYEMPLLMLTAKGETDQKVKGFQLGTDDYLVKPFEPVELVMRVKALLKRYKIAIAQEVQVGRVHLNRKTFELTIGAESHTLPLKEFELLYKLASYPGKTFSREQLIEQIWGYDYEGDERTVDVHIKRLRERFPEEKHGFRITTIRGLGYRLEVIA</sequence>
<keyword evidence="4" id="KW-0902">Two-component regulatory system</keyword>
<dbReference type="InterPro" id="IPR039420">
    <property type="entry name" value="WalR-like"/>
</dbReference>
<keyword evidence="8" id="KW-0010">Activator</keyword>
<dbReference type="Gene3D" id="1.10.10.10">
    <property type="entry name" value="Winged helix-like DNA-binding domain superfamily/Winged helix DNA-binding domain"/>
    <property type="match status" value="1"/>
</dbReference>
<evidence type="ECO:0000313" key="17">
    <source>
        <dbReference type="Proteomes" id="UP000564644"/>
    </source>
</evidence>
<comment type="caution">
    <text evidence="16">The sequence shown here is derived from an EMBL/GenBank/DDBJ whole genome shotgun (WGS) entry which is preliminary data.</text>
</comment>
<dbReference type="InterPro" id="IPR036388">
    <property type="entry name" value="WH-like_DNA-bd_sf"/>
</dbReference>
<comment type="subcellular location">
    <subcellularLocation>
        <location evidence="1">Cytoplasm</location>
    </subcellularLocation>
</comment>
<keyword evidence="9" id="KW-0804">Transcription</keyword>
<evidence type="ECO:0000256" key="9">
    <source>
        <dbReference type="ARBA" id="ARBA00023163"/>
    </source>
</evidence>
<comment type="function">
    <text evidence="10">Member of the two-component regulatory system HssS/HssR involved in intracellular heme homeostasis and tempering of staphylococcal virulence. Phosphorylated HssR binds to a direct repeat sequence within hrtAB promoter and activates the expression of hrtAB, an efflux pump, in response to extracellular heme, hemin, hemoglobin or blood.</text>
</comment>
<dbReference type="GO" id="GO:0032993">
    <property type="term" value="C:protein-DNA complex"/>
    <property type="evidence" value="ECO:0007669"/>
    <property type="project" value="TreeGrafter"/>
</dbReference>
<feature type="domain" description="OmpR/PhoB-type" evidence="15">
    <location>
        <begin position="124"/>
        <end position="222"/>
    </location>
</feature>
<dbReference type="GO" id="GO:0006355">
    <property type="term" value="P:regulation of DNA-templated transcription"/>
    <property type="evidence" value="ECO:0007669"/>
    <property type="project" value="InterPro"/>
</dbReference>
<dbReference type="Gene3D" id="3.40.50.2300">
    <property type="match status" value="1"/>
</dbReference>
<dbReference type="PROSITE" id="PS50110">
    <property type="entry name" value="RESPONSE_REGULATORY"/>
    <property type="match status" value="1"/>
</dbReference>
<dbReference type="Gene3D" id="6.10.250.690">
    <property type="match status" value="1"/>
</dbReference>
<dbReference type="FunFam" id="3.40.50.2300:FF:000001">
    <property type="entry name" value="DNA-binding response regulator PhoB"/>
    <property type="match status" value="1"/>
</dbReference>
<dbReference type="Pfam" id="PF00486">
    <property type="entry name" value="Trans_reg_C"/>
    <property type="match status" value="1"/>
</dbReference>
<dbReference type="RefSeq" id="WP_185127954.1">
    <property type="nucleotide sequence ID" value="NZ_JACJVO010000007.1"/>
</dbReference>
<evidence type="ECO:0000256" key="3">
    <source>
        <dbReference type="ARBA" id="ARBA00022553"/>
    </source>
</evidence>
<dbReference type="GO" id="GO:0005829">
    <property type="term" value="C:cytosol"/>
    <property type="evidence" value="ECO:0007669"/>
    <property type="project" value="TreeGrafter"/>
</dbReference>
<evidence type="ECO:0000256" key="5">
    <source>
        <dbReference type="ARBA" id="ARBA00023015"/>
    </source>
</evidence>
<dbReference type="EMBL" id="JACJVO010000007">
    <property type="protein sequence ID" value="MBB6730278.1"/>
    <property type="molecule type" value="Genomic_DNA"/>
</dbReference>
<name>A0A7X0SM50_9BACL</name>
<evidence type="ECO:0000313" key="16">
    <source>
        <dbReference type="EMBL" id="MBB6730278.1"/>
    </source>
</evidence>
<keyword evidence="6" id="KW-0843">Virulence</keyword>
<dbReference type="Proteomes" id="UP000564644">
    <property type="component" value="Unassembled WGS sequence"/>
</dbReference>
<accession>A0A7X0SM50</accession>
<dbReference type="SMART" id="SM00448">
    <property type="entry name" value="REC"/>
    <property type="match status" value="1"/>
</dbReference>
<organism evidence="16 17">
    <name type="scientific">Cohnella zeiphila</name>
    <dbReference type="NCBI Taxonomy" id="2761120"/>
    <lineage>
        <taxon>Bacteria</taxon>
        <taxon>Bacillati</taxon>
        <taxon>Bacillota</taxon>
        <taxon>Bacilli</taxon>
        <taxon>Bacillales</taxon>
        <taxon>Paenibacillaceae</taxon>
        <taxon>Cohnella</taxon>
    </lineage>
</organism>
<evidence type="ECO:0000259" key="14">
    <source>
        <dbReference type="PROSITE" id="PS50110"/>
    </source>
</evidence>
<evidence type="ECO:0000256" key="1">
    <source>
        <dbReference type="ARBA" id="ARBA00004496"/>
    </source>
</evidence>
<evidence type="ECO:0000256" key="4">
    <source>
        <dbReference type="ARBA" id="ARBA00023012"/>
    </source>
</evidence>
<dbReference type="GO" id="GO:0000156">
    <property type="term" value="F:phosphorelay response regulator activity"/>
    <property type="evidence" value="ECO:0007669"/>
    <property type="project" value="TreeGrafter"/>
</dbReference>
<keyword evidence="5" id="KW-0805">Transcription regulation</keyword>
<evidence type="ECO:0000256" key="7">
    <source>
        <dbReference type="ARBA" id="ARBA00023125"/>
    </source>
</evidence>
<evidence type="ECO:0000256" key="10">
    <source>
        <dbReference type="ARBA" id="ARBA00037471"/>
    </source>
</evidence>
<feature type="modified residue" description="4-aspartylphosphate" evidence="12">
    <location>
        <position position="52"/>
    </location>
</feature>
<evidence type="ECO:0000256" key="12">
    <source>
        <dbReference type="PROSITE-ProRule" id="PRU00169"/>
    </source>
</evidence>
<evidence type="ECO:0000256" key="8">
    <source>
        <dbReference type="ARBA" id="ARBA00023159"/>
    </source>
</evidence>
<protein>
    <recommendedName>
        <fullName evidence="11">Heme response regulator HssR</fullName>
    </recommendedName>
</protein>
<evidence type="ECO:0000256" key="13">
    <source>
        <dbReference type="PROSITE-ProRule" id="PRU01091"/>
    </source>
</evidence>
<dbReference type="Pfam" id="PF00072">
    <property type="entry name" value="Response_reg"/>
    <property type="match status" value="1"/>
</dbReference>
<evidence type="ECO:0000256" key="2">
    <source>
        <dbReference type="ARBA" id="ARBA00022490"/>
    </source>
</evidence>
<dbReference type="PANTHER" id="PTHR48111">
    <property type="entry name" value="REGULATOR OF RPOS"/>
    <property type="match status" value="1"/>
</dbReference>
<keyword evidence="2" id="KW-0963">Cytoplasm</keyword>
<proteinExistence type="predicted"/>
<reference evidence="16 17" key="1">
    <citation type="submission" date="2020-08" db="EMBL/GenBank/DDBJ databases">
        <title>Cohnella phylogeny.</title>
        <authorList>
            <person name="Dunlap C."/>
        </authorList>
    </citation>
    <scope>NUCLEOTIDE SEQUENCE [LARGE SCALE GENOMIC DNA]</scope>
    <source>
        <strain evidence="16 17">CBP 2801</strain>
    </source>
</reference>